<protein>
    <recommendedName>
        <fullName evidence="10">O-acyltransferase</fullName>
    </recommendedName>
</protein>
<feature type="transmembrane region" description="Helical" evidence="13">
    <location>
        <begin position="181"/>
        <end position="201"/>
    </location>
</feature>
<keyword evidence="3 10" id="KW-0808">Transferase</keyword>
<dbReference type="Proteomes" id="UP001150904">
    <property type="component" value="Unassembled WGS sequence"/>
</dbReference>
<feature type="transmembrane region" description="Helical" evidence="13">
    <location>
        <begin position="568"/>
        <end position="591"/>
    </location>
</feature>
<name>A0A9W9NEC8_9EURO</name>
<comment type="function">
    <text evidence="9">Sterol O-acyltransferase that catalyzes the formation of stery esters.</text>
</comment>
<evidence type="ECO:0000256" key="8">
    <source>
        <dbReference type="ARBA" id="ARBA00023315"/>
    </source>
</evidence>
<feature type="transmembrane region" description="Helical" evidence="13">
    <location>
        <begin position="432"/>
        <end position="455"/>
    </location>
</feature>
<feature type="region of interest" description="Disordered" evidence="12">
    <location>
        <begin position="253"/>
        <end position="288"/>
    </location>
</feature>
<reference evidence="14" key="1">
    <citation type="submission" date="2022-12" db="EMBL/GenBank/DDBJ databases">
        <authorList>
            <person name="Petersen C."/>
        </authorList>
    </citation>
    <scope>NUCLEOTIDE SEQUENCE</scope>
    <source>
        <strain evidence="14">IBT 15544</strain>
    </source>
</reference>
<evidence type="ECO:0000256" key="1">
    <source>
        <dbReference type="ARBA" id="ARBA00004477"/>
    </source>
</evidence>
<evidence type="ECO:0000256" key="6">
    <source>
        <dbReference type="ARBA" id="ARBA00022989"/>
    </source>
</evidence>
<dbReference type="EMBL" id="JAPQKR010000004">
    <property type="protein sequence ID" value="KAJ5218302.1"/>
    <property type="molecule type" value="Genomic_DNA"/>
</dbReference>
<dbReference type="RefSeq" id="XP_058312875.1">
    <property type="nucleotide sequence ID" value="XM_058447464.1"/>
</dbReference>
<accession>A0A9W9NEC8</accession>
<reference evidence="14" key="2">
    <citation type="journal article" date="2023" name="IMA Fungus">
        <title>Comparative genomic study of the Penicillium genus elucidates a diverse pangenome and 15 lateral gene transfer events.</title>
        <authorList>
            <person name="Petersen C."/>
            <person name="Sorensen T."/>
            <person name="Nielsen M.R."/>
            <person name="Sondergaard T.E."/>
            <person name="Sorensen J.L."/>
            <person name="Fitzpatrick D.A."/>
            <person name="Frisvad J.C."/>
            <person name="Nielsen K.L."/>
        </authorList>
    </citation>
    <scope>NUCLEOTIDE SEQUENCE</scope>
    <source>
        <strain evidence="14">IBT 15544</strain>
    </source>
</reference>
<dbReference type="GeneID" id="83174764"/>
<proteinExistence type="inferred from homology"/>
<dbReference type="OrthoDB" id="10039049at2759"/>
<feature type="transmembrane region" description="Helical" evidence="13">
    <location>
        <begin position="391"/>
        <end position="412"/>
    </location>
</feature>
<gene>
    <name evidence="14" type="ORF">N7498_000401</name>
</gene>
<keyword evidence="7 10" id="KW-0472">Membrane</keyword>
<feature type="active site" evidence="11">
    <location>
        <position position="529"/>
    </location>
</feature>
<dbReference type="PIRSF" id="PIRSF000439">
    <property type="entry name" value="Oat_ACAT_DAG_ARE"/>
    <property type="match status" value="1"/>
</dbReference>
<dbReference type="PANTHER" id="PTHR10408:SF23">
    <property type="entry name" value="STEROL O-ACYLTRANSFERASE 1-RELATED"/>
    <property type="match status" value="1"/>
</dbReference>
<keyword evidence="6 13" id="KW-1133">Transmembrane helix</keyword>
<evidence type="ECO:0000256" key="5">
    <source>
        <dbReference type="ARBA" id="ARBA00022824"/>
    </source>
</evidence>
<keyword evidence="15" id="KW-1185">Reference proteome</keyword>
<feature type="transmembrane region" description="Helical" evidence="13">
    <location>
        <begin position="515"/>
        <end position="537"/>
    </location>
</feature>
<dbReference type="InterPro" id="IPR014371">
    <property type="entry name" value="Oat_ACAT_DAG_ARE"/>
</dbReference>
<evidence type="ECO:0000256" key="11">
    <source>
        <dbReference type="PIRSR" id="PIRSR000439-1"/>
    </source>
</evidence>
<dbReference type="PANTHER" id="PTHR10408">
    <property type="entry name" value="STEROL O-ACYLTRANSFERASE"/>
    <property type="match status" value="1"/>
</dbReference>
<evidence type="ECO:0000256" key="3">
    <source>
        <dbReference type="ARBA" id="ARBA00022679"/>
    </source>
</evidence>
<evidence type="ECO:0000256" key="12">
    <source>
        <dbReference type="SAM" id="MobiDB-lite"/>
    </source>
</evidence>
<sequence>MGDRDKQADPMQGQLAPTPSSSDETEASLERPTVPIKLQETDRVGQYLLTTEDAELLRDVLQHNVHLERSGVSETRRFRFRDLEFTRRLSTFDRQNPKFSSSQFHGFFTLFWLGVALLLVKVAANNWRIYGSIWGQNEIIRLMFSKDVLVLGLTDFVLCWSTIFCLGLQRAIRRGYLRWSGLGWVVQNIWQTTYLAGFIWWTYHRDWPWTHTVFIVLHCLTMLMKQHSYSSYNGYFSELYNKRELLTRRVRQLDKQSDHRAASTGRSSAVHTEFDSEMTDLKRQDEGERSANLKDLHGIRETDHLLSLAETIENGAPLEPSQMRSLKALLEREIELLSEGLRGQFSSSNHYPRNLTMGNFCDFITLPTLVYELEYPRTERVDWAYVAEKTAATFGTIVVMIVVSQSWIYPVVMSTVRMKEEGLTVQQRLEEFPWVISDLLFPFMMEYLLAFYVIWECVLNALAEITRFADRGFYADWWNSVSWDQFARDWNRPVHNFLLRHVYHSSISSFKLSRVSASLVTFFLSACIHELIMLCIFRRLRGYLLFLQMSQLPLVSLSRTRFMRGQRLVGNIFFWLGIFTGPSLLCSLYLII</sequence>
<evidence type="ECO:0000256" key="7">
    <source>
        <dbReference type="ARBA" id="ARBA00023136"/>
    </source>
</evidence>
<feature type="transmembrane region" description="Helical" evidence="13">
    <location>
        <begin position="104"/>
        <end position="124"/>
    </location>
</feature>
<comment type="similarity">
    <text evidence="2 10">Belongs to the membrane-bound acyltransferase family. Sterol o-acyltransferase subfamily.</text>
</comment>
<comment type="caution">
    <text evidence="14">The sequence shown here is derived from an EMBL/GenBank/DDBJ whole genome shotgun (WGS) entry which is preliminary data.</text>
</comment>
<dbReference type="GO" id="GO:0005789">
    <property type="term" value="C:endoplasmic reticulum membrane"/>
    <property type="evidence" value="ECO:0007669"/>
    <property type="project" value="UniProtKB-SubCell"/>
</dbReference>
<dbReference type="Pfam" id="PF03062">
    <property type="entry name" value="MBOAT"/>
    <property type="match status" value="1"/>
</dbReference>
<evidence type="ECO:0000256" key="4">
    <source>
        <dbReference type="ARBA" id="ARBA00022692"/>
    </source>
</evidence>
<feature type="compositionally biased region" description="Basic and acidic residues" evidence="12">
    <location>
        <begin position="279"/>
        <end position="288"/>
    </location>
</feature>
<organism evidence="14 15">
    <name type="scientific">Penicillium cinerascens</name>
    <dbReference type="NCBI Taxonomy" id="70096"/>
    <lineage>
        <taxon>Eukaryota</taxon>
        <taxon>Fungi</taxon>
        <taxon>Dikarya</taxon>
        <taxon>Ascomycota</taxon>
        <taxon>Pezizomycotina</taxon>
        <taxon>Eurotiomycetes</taxon>
        <taxon>Eurotiomycetidae</taxon>
        <taxon>Eurotiales</taxon>
        <taxon>Aspergillaceae</taxon>
        <taxon>Penicillium</taxon>
    </lineage>
</organism>
<evidence type="ECO:0000256" key="9">
    <source>
        <dbReference type="ARBA" id="ARBA00023568"/>
    </source>
</evidence>
<keyword evidence="5 10" id="KW-0256">Endoplasmic reticulum</keyword>
<dbReference type="InterPro" id="IPR004299">
    <property type="entry name" value="MBOAT_fam"/>
</dbReference>
<keyword evidence="4 13" id="KW-0812">Transmembrane</keyword>
<comment type="subcellular location">
    <subcellularLocation>
        <location evidence="1 10">Endoplasmic reticulum membrane</location>
        <topology evidence="1 10">Multi-pass membrane protein</topology>
    </subcellularLocation>
</comment>
<dbReference type="GO" id="GO:0008204">
    <property type="term" value="P:ergosterol metabolic process"/>
    <property type="evidence" value="ECO:0007669"/>
    <property type="project" value="TreeGrafter"/>
</dbReference>
<feature type="transmembrane region" description="Helical" evidence="13">
    <location>
        <begin position="148"/>
        <end position="169"/>
    </location>
</feature>
<dbReference type="AlphaFoldDB" id="A0A9W9NEC8"/>
<evidence type="ECO:0000313" key="15">
    <source>
        <dbReference type="Proteomes" id="UP001150904"/>
    </source>
</evidence>
<evidence type="ECO:0000256" key="2">
    <source>
        <dbReference type="ARBA" id="ARBA00009010"/>
    </source>
</evidence>
<dbReference type="GO" id="GO:0034737">
    <property type="term" value="F:ergosterol O-acyltransferase activity"/>
    <property type="evidence" value="ECO:0007669"/>
    <property type="project" value="TreeGrafter"/>
</dbReference>
<evidence type="ECO:0000313" key="14">
    <source>
        <dbReference type="EMBL" id="KAJ5218302.1"/>
    </source>
</evidence>
<evidence type="ECO:0000256" key="10">
    <source>
        <dbReference type="PIRNR" id="PIRNR000439"/>
    </source>
</evidence>
<keyword evidence="8 10" id="KW-0012">Acyltransferase</keyword>
<evidence type="ECO:0000256" key="13">
    <source>
        <dbReference type="SAM" id="Phobius"/>
    </source>
</evidence>
<feature type="region of interest" description="Disordered" evidence="12">
    <location>
        <begin position="1"/>
        <end position="35"/>
    </location>
</feature>